<dbReference type="EMBL" id="DTHV01000135">
    <property type="protein sequence ID" value="HGW60643.1"/>
    <property type="molecule type" value="Genomic_DNA"/>
</dbReference>
<evidence type="ECO:0000259" key="2">
    <source>
        <dbReference type="Pfam" id="PF02371"/>
    </source>
</evidence>
<dbReference type="InterPro" id="IPR003346">
    <property type="entry name" value="Transposase_20"/>
</dbReference>
<dbReference type="InterPro" id="IPR047650">
    <property type="entry name" value="Transpos_IS110"/>
</dbReference>
<organism evidence="3">
    <name type="scientific">Caldisericum exile</name>
    <dbReference type="NCBI Taxonomy" id="693075"/>
    <lineage>
        <taxon>Bacteria</taxon>
        <taxon>Pseudomonadati</taxon>
        <taxon>Caldisericota/Cryosericota group</taxon>
        <taxon>Caldisericota</taxon>
        <taxon>Caldisericia</taxon>
        <taxon>Caldisericales</taxon>
        <taxon>Caldisericaceae</taxon>
        <taxon>Caldisericum</taxon>
    </lineage>
</organism>
<sequence>MKNDPRTLVRFAESLPEGSKIALEATGNWYYFYEVLEHKCPKIYLAHPLKTRAIAEARIKTDKIDSTILAHLLRTDFLPTSYIPPREIRDIREVLRYRASLVSLRTSIKNKVHAILSKNGINIEFSDIFGKKAIKHLRELNLRACYKQAISGYIRLVETLNGLIDEVTETIKKIVEDNPQAKLLTTIPGISYYSALLIIREIGDVNRFPDARRLCSYAGLVPSVHSSGGKCYHGSITKQGSKWLRWILIELSHHFIKSSNRIERLYKKITRKHGRNTARVAVAREMLKIIYYMLRDKRAFIIETD</sequence>
<accession>A0A7C4YFB1</accession>
<name>A0A7C4YFB1_9BACT</name>
<proteinExistence type="predicted"/>
<protein>
    <submittedName>
        <fullName evidence="3">IS110 family transposase</fullName>
    </submittedName>
</protein>
<dbReference type="GO" id="GO:0003677">
    <property type="term" value="F:DNA binding"/>
    <property type="evidence" value="ECO:0007669"/>
    <property type="project" value="InterPro"/>
</dbReference>
<evidence type="ECO:0000313" key="3">
    <source>
        <dbReference type="EMBL" id="HGW60643.1"/>
    </source>
</evidence>
<dbReference type="InterPro" id="IPR002525">
    <property type="entry name" value="Transp_IS110-like_N"/>
</dbReference>
<dbReference type="GO" id="GO:0004803">
    <property type="term" value="F:transposase activity"/>
    <property type="evidence" value="ECO:0007669"/>
    <property type="project" value="InterPro"/>
</dbReference>
<evidence type="ECO:0000259" key="1">
    <source>
        <dbReference type="Pfam" id="PF01548"/>
    </source>
</evidence>
<feature type="domain" description="Transposase IS116/IS110/IS902 C-terminal" evidence="2">
    <location>
        <begin position="182"/>
        <end position="266"/>
    </location>
</feature>
<gene>
    <name evidence="3" type="ORF">ENV82_04360</name>
</gene>
<dbReference type="GO" id="GO:0006313">
    <property type="term" value="P:DNA transposition"/>
    <property type="evidence" value="ECO:0007669"/>
    <property type="project" value="InterPro"/>
</dbReference>
<dbReference type="NCBIfam" id="NF033542">
    <property type="entry name" value="transpos_IS110"/>
    <property type="match status" value="1"/>
</dbReference>
<dbReference type="Pfam" id="PF02371">
    <property type="entry name" value="Transposase_20"/>
    <property type="match status" value="1"/>
</dbReference>
<dbReference type="PANTHER" id="PTHR33055:SF13">
    <property type="entry name" value="TRANSPOSASE"/>
    <property type="match status" value="1"/>
</dbReference>
<feature type="domain" description="Transposase IS110-like N-terminal" evidence="1">
    <location>
        <begin position="13"/>
        <end position="117"/>
    </location>
</feature>
<dbReference type="Pfam" id="PF01548">
    <property type="entry name" value="DEDD_Tnp_IS110"/>
    <property type="match status" value="1"/>
</dbReference>
<dbReference type="AlphaFoldDB" id="A0A7C4YFB1"/>
<dbReference type="PANTHER" id="PTHR33055">
    <property type="entry name" value="TRANSPOSASE FOR INSERTION SEQUENCE ELEMENT IS1111A"/>
    <property type="match status" value="1"/>
</dbReference>
<comment type="caution">
    <text evidence="3">The sequence shown here is derived from an EMBL/GenBank/DDBJ whole genome shotgun (WGS) entry which is preliminary data.</text>
</comment>
<reference evidence="3" key="1">
    <citation type="journal article" date="2020" name="mSystems">
        <title>Genome- and Community-Level Interaction Insights into Carbon Utilization and Element Cycling Functions of Hydrothermarchaeota in Hydrothermal Sediment.</title>
        <authorList>
            <person name="Zhou Z."/>
            <person name="Liu Y."/>
            <person name="Xu W."/>
            <person name="Pan J."/>
            <person name="Luo Z.H."/>
            <person name="Li M."/>
        </authorList>
    </citation>
    <scope>NUCLEOTIDE SEQUENCE [LARGE SCALE GENOMIC DNA]</scope>
    <source>
        <strain evidence="3">SpSt-794</strain>
    </source>
</reference>